<dbReference type="InterPro" id="IPR051135">
    <property type="entry name" value="Gal/GlcNAc/GalNAc_ST"/>
</dbReference>
<sequence length="275" mass="31993">MESKEMFFVFGTAKAGTTFVQMLLNSHPQLSCPVEHCFIDILNGLKQLLLVHYNKLLEYGDQITARQGAVLFDSEDVEYLFSVAVKRAALKGARGRSVKRYGLKDNHFVFWLPLVEKWFPEARIISPVRDPRSVVVSGWHFNMRINPNFRQTRGKTIELWAADSGAIWKRDVEAILSLQKKYPERVLIIRYEDLRQDPENHYARLFEFLEVDAGPGIVKKVIQKTAFEKFKDGRFFRRGGLEEWKKELTPQAIKIIEELNLPLMKTLGYEPYLLK</sequence>
<evidence type="ECO:0000313" key="2">
    <source>
        <dbReference type="EMBL" id="QJA06550.1"/>
    </source>
</evidence>
<accession>A0A6H1WTP5</accession>
<dbReference type="PANTHER" id="PTHR10704:SF44">
    <property type="entry name" value="LD35051P-RELATED"/>
    <property type="match status" value="1"/>
</dbReference>
<evidence type="ECO:0000313" key="3">
    <source>
        <dbReference type="Proteomes" id="UP000501253"/>
    </source>
</evidence>
<dbReference type="Gene3D" id="3.40.50.300">
    <property type="entry name" value="P-loop containing nucleotide triphosphate hydrolases"/>
    <property type="match status" value="1"/>
</dbReference>
<protein>
    <submittedName>
        <fullName evidence="2">Sulfotransferase domain-containing protein</fullName>
    </submittedName>
</protein>
<dbReference type="Proteomes" id="UP000501253">
    <property type="component" value="Chromosome"/>
</dbReference>
<gene>
    <name evidence="2" type="ORF">FVE67_06965</name>
</gene>
<keyword evidence="3" id="KW-1185">Reference proteome</keyword>
<evidence type="ECO:0000259" key="1">
    <source>
        <dbReference type="Pfam" id="PF00685"/>
    </source>
</evidence>
<dbReference type="GO" id="GO:0006044">
    <property type="term" value="P:N-acetylglucosamine metabolic process"/>
    <property type="evidence" value="ECO:0007669"/>
    <property type="project" value="TreeGrafter"/>
</dbReference>
<dbReference type="GO" id="GO:0006790">
    <property type="term" value="P:sulfur compound metabolic process"/>
    <property type="evidence" value="ECO:0007669"/>
    <property type="project" value="TreeGrafter"/>
</dbReference>
<dbReference type="InterPro" id="IPR027417">
    <property type="entry name" value="P-loop_NTPase"/>
</dbReference>
<dbReference type="SUPFAM" id="SSF52540">
    <property type="entry name" value="P-loop containing nucleoside triphosphate hydrolases"/>
    <property type="match status" value="1"/>
</dbReference>
<organism evidence="2 3">
    <name type="scientific">Thermosulfurimonas marina</name>
    <dbReference type="NCBI Taxonomy" id="2047767"/>
    <lineage>
        <taxon>Bacteria</taxon>
        <taxon>Pseudomonadati</taxon>
        <taxon>Thermodesulfobacteriota</taxon>
        <taxon>Thermodesulfobacteria</taxon>
        <taxon>Thermodesulfobacteriales</taxon>
        <taxon>Thermodesulfobacteriaceae</taxon>
        <taxon>Thermosulfurimonas</taxon>
    </lineage>
</organism>
<dbReference type="InterPro" id="IPR000863">
    <property type="entry name" value="Sulfotransferase_dom"/>
</dbReference>
<dbReference type="AlphaFoldDB" id="A0A6H1WTP5"/>
<dbReference type="PANTHER" id="PTHR10704">
    <property type="entry name" value="CARBOHYDRATE SULFOTRANSFERASE"/>
    <property type="match status" value="1"/>
</dbReference>
<keyword evidence="2" id="KW-0808">Transferase</keyword>
<dbReference type="GO" id="GO:0001517">
    <property type="term" value="F:N-acetylglucosamine 6-O-sulfotransferase activity"/>
    <property type="evidence" value="ECO:0007669"/>
    <property type="project" value="TreeGrafter"/>
</dbReference>
<dbReference type="KEGG" id="tmai:FVE67_06965"/>
<name>A0A6H1WTP5_9BACT</name>
<proteinExistence type="predicted"/>
<dbReference type="Pfam" id="PF00685">
    <property type="entry name" value="Sulfotransfer_1"/>
    <property type="match status" value="1"/>
</dbReference>
<feature type="domain" description="Sulfotransferase" evidence="1">
    <location>
        <begin position="7"/>
        <end position="267"/>
    </location>
</feature>
<dbReference type="RefSeq" id="WP_168719902.1">
    <property type="nucleotide sequence ID" value="NZ_CP042909.1"/>
</dbReference>
<reference evidence="2 3" key="1">
    <citation type="submission" date="2019-08" db="EMBL/GenBank/DDBJ databases">
        <title>Complete genome sequence of Thermosulfurimonas marina SU872T, an anaerobic thermophilic chemolithoautotrophic bacterium isolated from a shallow marine hydrothermal vent.</title>
        <authorList>
            <person name="Allioux M."/>
            <person name="Jebbar M."/>
            <person name="Slobodkina G."/>
            <person name="Slobodkin A."/>
            <person name="Moalic Y."/>
            <person name="Frolova A."/>
            <person name="Shao Z."/>
            <person name="Alain K."/>
        </authorList>
    </citation>
    <scope>NUCLEOTIDE SEQUENCE [LARGE SCALE GENOMIC DNA]</scope>
    <source>
        <strain evidence="2 3">SU872</strain>
    </source>
</reference>
<dbReference type="EMBL" id="CP042909">
    <property type="protein sequence ID" value="QJA06550.1"/>
    <property type="molecule type" value="Genomic_DNA"/>
</dbReference>